<name>A0ACB0KCC2_TRIPR</name>
<evidence type="ECO:0000313" key="2">
    <source>
        <dbReference type="Proteomes" id="UP001177021"/>
    </source>
</evidence>
<sequence>MMKGEINNSIMVWSVATILFWYSYKIGKNVPKGIRRLVALFPPIIILLLLPKRLTNVHLIYIFSFSHSWLSTFKLLLFSFAKGPLSSNPPHCLSHFLFLAALPIKFQHKIDNQIKLPSLNWFDFVVLSILAYFFLPSYENKQSFHQVTLMCLHLYFGLEIFLFLITAITRKLLQVELEKPFDKPYLSTSLQDYWGRRWNIMVTRILHTSIYKPMLKAFSHVIGRKWAPIPAVLVTFMVSGFMHELMFYYMKHDTTWKTWELCWDSICFFLIHGVCVALQIAYKKIFKPKHDILPRVVSCTLTMAFVIFTGIWLYIPALIRCGVSFTQKS</sequence>
<proteinExistence type="predicted"/>
<reference evidence="1" key="1">
    <citation type="submission" date="2023-10" db="EMBL/GenBank/DDBJ databases">
        <authorList>
            <person name="Rodriguez Cubillos JULIANA M."/>
            <person name="De Vega J."/>
        </authorList>
    </citation>
    <scope>NUCLEOTIDE SEQUENCE</scope>
</reference>
<organism evidence="1 2">
    <name type="scientific">Trifolium pratense</name>
    <name type="common">Red clover</name>
    <dbReference type="NCBI Taxonomy" id="57577"/>
    <lineage>
        <taxon>Eukaryota</taxon>
        <taxon>Viridiplantae</taxon>
        <taxon>Streptophyta</taxon>
        <taxon>Embryophyta</taxon>
        <taxon>Tracheophyta</taxon>
        <taxon>Spermatophyta</taxon>
        <taxon>Magnoliopsida</taxon>
        <taxon>eudicotyledons</taxon>
        <taxon>Gunneridae</taxon>
        <taxon>Pentapetalae</taxon>
        <taxon>rosids</taxon>
        <taxon>fabids</taxon>
        <taxon>Fabales</taxon>
        <taxon>Fabaceae</taxon>
        <taxon>Papilionoideae</taxon>
        <taxon>50 kb inversion clade</taxon>
        <taxon>NPAAA clade</taxon>
        <taxon>Hologalegina</taxon>
        <taxon>IRL clade</taxon>
        <taxon>Trifolieae</taxon>
        <taxon>Trifolium</taxon>
    </lineage>
</organism>
<keyword evidence="2" id="KW-1185">Reference proteome</keyword>
<protein>
    <submittedName>
        <fullName evidence="1">Uncharacterized protein</fullName>
    </submittedName>
</protein>
<accession>A0ACB0KCC2</accession>
<gene>
    <name evidence="1" type="ORF">MILVUS5_LOCUS21615</name>
</gene>
<evidence type="ECO:0000313" key="1">
    <source>
        <dbReference type="EMBL" id="CAJ2654485.1"/>
    </source>
</evidence>
<comment type="caution">
    <text evidence="1">The sequence shown here is derived from an EMBL/GenBank/DDBJ whole genome shotgun (WGS) entry which is preliminary data.</text>
</comment>
<dbReference type="Proteomes" id="UP001177021">
    <property type="component" value="Unassembled WGS sequence"/>
</dbReference>
<dbReference type="EMBL" id="CASHSV030000206">
    <property type="protein sequence ID" value="CAJ2654485.1"/>
    <property type="molecule type" value="Genomic_DNA"/>
</dbReference>